<evidence type="ECO:0000313" key="2">
    <source>
        <dbReference type="Proteomes" id="UP000198211"/>
    </source>
</evidence>
<evidence type="ECO:0000313" key="1">
    <source>
        <dbReference type="EMBL" id="OWY92721.1"/>
    </source>
</evidence>
<evidence type="ECO:0008006" key="3">
    <source>
        <dbReference type="Google" id="ProtNLM"/>
    </source>
</evidence>
<protein>
    <recommendedName>
        <fullName evidence="3">DDE-1 domain-containing protein</fullName>
    </recommendedName>
</protein>
<reference evidence="2" key="1">
    <citation type="submission" date="2017-03" db="EMBL/GenBank/DDBJ databases">
        <title>Phytopthora megakarya and P. palmivora, two closely related causual agents of cacao black pod achieved similar genome size and gene model numbers by different mechanisms.</title>
        <authorList>
            <person name="Ali S."/>
            <person name="Shao J."/>
            <person name="Larry D.J."/>
            <person name="Kronmiller B."/>
            <person name="Shen D."/>
            <person name="Strem M.D."/>
            <person name="Melnick R.L."/>
            <person name="Guiltinan M.J."/>
            <person name="Tyler B.M."/>
            <person name="Meinhardt L.W."/>
            <person name="Bailey B.A."/>
        </authorList>
    </citation>
    <scope>NUCLEOTIDE SEQUENCE [LARGE SCALE GENOMIC DNA]</scope>
    <source>
        <strain evidence="2">zdho120</strain>
    </source>
</reference>
<dbReference type="AlphaFoldDB" id="A0A225UIE4"/>
<gene>
    <name evidence="1" type="ORF">PHMEG_00038153</name>
</gene>
<sequence length="159" mass="18412">MTAVITIRANEGKLPILFIVKGVPGGDIETDELNTYQLGHYYCVQENAWIDGFYASEVLPREMDGPSFMRTILIVTFLMKGKILWQRKRRQWFIRFLLTPLDVGIMVPLKSALRNTWIQQQGPSPKKAKEKRLDIIKRNIVAWNIIFKKTLRKGYSTAV</sequence>
<proteinExistence type="predicted"/>
<dbReference type="Proteomes" id="UP000198211">
    <property type="component" value="Unassembled WGS sequence"/>
</dbReference>
<organism evidence="1 2">
    <name type="scientific">Phytophthora megakarya</name>
    <dbReference type="NCBI Taxonomy" id="4795"/>
    <lineage>
        <taxon>Eukaryota</taxon>
        <taxon>Sar</taxon>
        <taxon>Stramenopiles</taxon>
        <taxon>Oomycota</taxon>
        <taxon>Peronosporomycetes</taxon>
        <taxon>Peronosporales</taxon>
        <taxon>Peronosporaceae</taxon>
        <taxon>Phytophthora</taxon>
    </lineage>
</organism>
<comment type="caution">
    <text evidence="1">The sequence shown here is derived from an EMBL/GenBank/DDBJ whole genome shotgun (WGS) entry which is preliminary data.</text>
</comment>
<dbReference type="EMBL" id="NBNE01017459">
    <property type="protein sequence ID" value="OWY92721.1"/>
    <property type="molecule type" value="Genomic_DNA"/>
</dbReference>
<name>A0A225UIE4_9STRA</name>
<keyword evidence="2" id="KW-1185">Reference proteome</keyword>
<accession>A0A225UIE4</accession>
<dbReference type="OrthoDB" id="93910at2759"/>